<sequence>MFLPVTYKIKKKEILASRHGVTSACVKKRNKLPSRVKKKTSPVSPALLRLRRSPSRVQSRGAVVLLHPVVPNTTLGPCTSSVFKAELARPGQGSSAWWAVNMLTVLGWSHISADTG</sequence>
<dbReference type="AlphaFoldDB" id="A0A0E0A1B9"/>
<dbReference type="HOGENOM" id="CLU_2100724_0_0_1"/>
<dbReference type="Proteomes" id="UP000026961">
    <property type="component" value="Chromosome 5"/>
</dbReference>
<proteinExistence type="predicted"/>
<organism evidence="1">
    <name type="scientific">Oryza glumipatula</name>
    <dbReference type="NCBI Taxonomy" id="40148"/>
    <lineage>
        <taxon>Eukaryota</taxon>
        <taxon>Viridiplantae</taxon>
        <taxon>Streptophyta</taxon>
        <taxon>Embryophyta</taxon>
        <taxon>Tracheophyta</taxon>
        <taxon>Spermatophyta</taxon>
        <taxon>Magnoliopsida</taxon>
        <taxon>Liliopsida</taxon>
        <taxon>Poales</taxon>
        <taxon>Poaceae</taxon>
        <taxon>BOP clade</taxon>
        <taxon>Oryzoideae</taxon>
        <taxon>Oryzeae</taxon>
        <taxon>Oryzinae</taxon>
        <taxon>Oryza</taxon>
    </lineage>
</organism>
<keyword evidence="2" id="KW-1185">Reference proteome</keyword>
<dbReference type="EnsemblPlants" id="OGLUM05G23240.5">
    <property type="protein sequence ID" value="OGLUM05G23240.5"/>
    <property type="gene ID" value="OGLUM05G23240"/>
</dbReference>
<evidence type="ECO:0000313" key="2">
    <source>
        <dbReference type="Proteomes" id="UP000026961"/>
    </source>
</evidence>
<name>A0A0E0A1B9_9ORYZ</name>
<dbReference type="Gramene" id="OGLUM05G23240.5">
    <property type="protein sequence ID" value="OGLUM05G23240.5"/>
    <property type="gene ID" value="OGLUM05G23240"/>
</dbReference>
<reference evidence="1" key="1">
    <citation type="submission" date="2015-04" db="UniProtKB">
        <authorList>
            <consortium name="EnsemblPlants"/>
        </authorList>
    </citation>
    <scope>IDENTIFICATION</scope>
</reference>
<protein>
    <submittedName>
        <fullName evidence="1">Uncharacterized protein</fullName>
    </submittedName>
</protein>
<reference evidence="1" key="2">
    <citation type="submission" date="2018-05" db="EMBL/GenBank/DDBJ databases">
        <title>OgluRS3 (Oryza glumaepatula Reference Sequence Version 3).</title>
        <authorList>
            <person name="Zhang J."/>
            <person name="Kudrna D."/>
            <person name="Lee S."/>
            <person name="Talag J."/>
            <person name="Welchert J."/>
            <person name="Wing R.A."/>
        </authorList>
    </citation>
    <scope>NUCLEOTIDE SEQUENCE [LARGE SCALE GENOMIC DNA]</scope>
</reference>
<evidence type="ECO:0000313" key="1">
    <source>
        <dbReference type="EnsemblPlants" id="OGLUM05G23240.5"/>
    </source>
</evidence>
<accession>A0A0E0A1B9</accession>